<feature type="compositionally biased region" description="Pro residues" evidence="1">
    <location>
        <begin position="700"/>
        <end position="715"/>
    </location>
</feature>
<gene>
    <name evidence="2" type="ORF">EST38_g2641</name>
</gene>
<evidence type="ECO:0000313" key="3">
    <source>
        <dbReference type="Proteomes" id="UP000290288"/>
    </source>
</evidence>
<feature type="compositionally biased region" description="Basic and acidic residues" evidence="1">
    <location>
        <begin position="558"/>
        <end position="568"/>
    </location>
</feature>
<dbReference type="AlphaFoldDB" id="A0A4Q2DSJ4"/>
<protein>
    <recommendedName>
        <fullName evidence="4">Transcription factor domain-containing protein</fullName>
    </recommendedName>
</protein>
<feature type="compositionally biased region" description="Polar residues" evidence="1">
    <location>
        <begin position="932"/>
        <end position="961"/>
    </location>
</feature>
<evidence type="ECO:0000313" key="2">
    <source>
        <dbReference type="EMBL" id="RXW23219.1"/>
    </source>
</evidence>
<feature type="region of interest" description="Disordered" evidence="1">
    <location>
        <begin position="139"/>
        <end position="186"/>
    </location>
</feature>
<dbReference type="STRING" id="2316362.A0A4Q2DSJ4"/>
<name>A0A4Q2DSJ4_9AGAR</name>
<keyword evidence="3" id="KW-1185">Reference proteome</keyword>
<feature type="compositionally biased region" description="Basic and acidic residues" evidence="1">
    <location>
        <begin position="240"/>
        <end position="260"/>
    </location>
</feature>
<sequence>MAVGALNSPPVRNLRTDSINKFGTVDHSESPSFLYALSQQALSVWMDDGQPLPAGAKDEQASTKEMRADFLRACLVGVHYLMTNTTVASPIRFCTKNRKHSSPNRQAILSLIGKMVTAMRSWGFAEGLLSPSVLKAEERAEVSSGPATSSKKSASSKGKRSNGKSGQVQSNEPGGSDSVQQDRSEAVRREKEASMIRVLWDFYYYDFILSDALGEQSLIPTSCLSIPLPSLPADVSQRIGDSHQMDEDDRSSSKDQDKGKEEIQRIRLEHLFLAQRASLTRLSFTIKRNLSSPDCCCGHTLEQAVKMENSIKEWMDGVPSELRWAFKHGVESTPSGLVSIGKTPLEEDVVSESQGPEALASQSRRRVLSGELALMSQLVMFKIFSPFVSEYLAKGGPAPEPQSSVAVALRHLQAPAQAIIRISKLMHDVWELAAQSKRSSFNTPPSLTPPLLGLYPLEQLVLDATLVCSRICCGFVPDDPETDNPGMDRGDPCSSEMMLSIGMGLSLLENIHGLSRRGQSGRTSSSSMHSAAPVDMKLVELVRRRWEIKNALLAPQEPLKRDRSTMEAEDREGEDGDVHTDDQEVSEVRMRRIDVRSDSGREDAIRAEPQERNIHAPVDRNEDARRASITAADDYASIVPKPPGPPVRSTPKASLTPSVVSLVATAKAKKGKDKDKEKKKSKPVFRVRSDGTTVHKTDPMKPPPNPPFTRKPLPPVKKDITPGSAESTRNEFLPSTGHPRYTPPNGMPPPPMPTIHSENPKVEYDNSALAGSMPSLAHPGMGHLPSNTQYGPGISETGPAGSYPTSYSTSDAMMAMAPTHYQGETHGLDASYTTPHVDTAYHHARHSYAPPSTPVYAPPSHPQTPLSANPVRSADYFGHQVDTQPSAAVYYVDQAGYQPMRQQAPTNLQAYELNNQIAYGGAVSAHPEPSAGWSQSPEDMQTQHEQSYSWPPQHHQQSASW</sequence>
<feature type="region of interest" description="Disordered" evidence="1">
    <location>
        <begin position="235"/>
        <end position="260"/>
    </location>
</feature>
<dbReference type="Proteomes" id="UP000290288">
    <property type="component" value="Unassembled WGS sequence"/>
</dbReference>
<feature type="region of interest" description="Disordered" evidence="1">
    <location>
        <begin position="922"/>
        <end position="961"/>
    </location>
</feature>
<evidence type="ECO:0000256" key="1">
    <source>
        <dbReference type="SAM" id="MobiDB-lite"/>
    </source>
</evidence>
<dbReference type="EMBL" id="SDEE01000048">
    <property type="protein sequence ID" value="RXW23219.1"/>
    <property type="molecule type" value="Genomic_DNA"/>
</dbReference>
<comment type="caution">
    <text evidence="2">The sequence shown here is derived from an EMBL/GenBank/DDBJ whole genome shotgun (WGS) entry which is preliminary data.</text>
</comment>
<dbReference type="CDD" id="cd12148">
    <property type="entry name" value="fungal_TF_MHR"/>
    <property type="match status" value="1"/>
</dbReference>
<feature type="compositionally biased region" description="Basic and acidic residues" evidence="1">
    <location>
        <begin position="687"/>
        <end position="699"/>
    </location>
</feature>
<feature type="compositionally biased region" description="Low complexity" evidence="1">
    <location>
        <begin position="143"/>
        <end position="156"/>
    </location>
</feature>
<feature type="compositionally biased region" description="Polar residues" evidence="1">
    <location>
        <begin position="167"/>
        <end position="179"/>
    </location>
</feature>
<feature type="region of interest" description="Disordered" evidence="1">
    <location>
        <begin position="666"/>
        <end position="744"/>
    </location>
</feature>
<dbReference type="OrthoDB" id="4934715at2759"/>
<feature type="compositionally biased region" description="Basic and acidic residues" evidence="1">
    <location>
        <begin position="576"/>
        <end position="585"/>
    </location>
</feature>
<proteinExistence type="predicted"/>
<organism evidence="2 3">
    <name type="scientific">Candolleomyces aberdarensis</name>
    <dbReference type="NCBI Taxonomy" id="2316362"/>
    <lineage>
        <taxon>Eukaryota</taxon>
        <taxon>Fungi</taxon>
        <taxon>Dikarya</taxon>
        <taxon>Basidiomycota</taxon>
        <taxon>Agaricomycotina</taxon>
        <taxon>Agaricomycetes</taxon>
        <taxon>Agaricomycetidae</taxon>
        <taxon>Agaricales</taxon>
        <taxon>Agaricineae</taxon>
        <taxon>Psathyrellaceae</taxon>
        <taxon>Candolleomyces</taxon>
    </lineage>
</organism>
<reference evidence="2 3" key="1">
    <citation type="submission" date="2019-01" db="EMBL/GenBank/DDBJ databases">
        <title>Draft genome sequence of Psathyrella aberdarensis IHI B618.</title>
        <authorList>
            <person name="Buettner E."/>
            <person name="Kellner H."/>
        </authorList>
    </citation>
    <scope>NUCLEOTIDE SEQUENCE [LARGE SCALE GENOMIC DNA]</scope>
    <source>
        <strain evidence="2 3">IHI B618</strain>
    </source>
</reference>
<evidence type="ECO:0008006" key="4">
    <source>
        <dbReference type="Google" id="ProtNLM"/>
    </source>
</evidence>
<accession>A0A4Q2DSJ4</accession>
<feature type="region of interest" description="Disordered" evidence="1">
    <location>
        <begin position="557"/>
        <end position="585"/>
    </location>
</feature>